<dbReference type="GO" id="GO:0005524">
    <property type="term" value="F:ATP binding"/>
    <property type="evidence" value="ECO:0007669"/>
    <property type="project" value="UniProtKB-KW"/>
</dbReference>
<dbReference type="RefSeq" id="WP_170973930.1">
    <property type="nucleotide sequence ID" value="NZ_AP026382.1"/>
</dbReference>
<evidence type="ECO:0000256" key="5">
    <source>
        <dbReference type="ARBA" id="ARBA00022737"/>
    </source>
</evidence>
<dbReference type="CDD" id="cd03216">
    <property type="entry name" value="ABC_Carb_Monos_I"/>
    <property type="match status" value="1"/>
</dbReference>
<dbReference type="EMBL" id="AP026382">
    <property type="protein sequence ID" value="BDN98325.1"/>
    <property type="molecule type" value="Genomic_DNA"/>
</dbReference>
<dbReference type="SMART" id="SM00382">
    <property type="entry name" value="AAA"/>
    <property type="match status" value="2"/>
</dbReference>
<sequence>MRNTSADDIILRTHAISMLFPGTIALDSVDYQVWRGKVNVIIGENGAGKSTLMKILAGVQQPSSGEMSLNGNPVRFASTRDAAAHGIGMVHQELNLFENLTVAENIFLGREIQKGMAPINEAEQEKRTAELLTRLDQPISPRDLVGNLKVGQQQLVEIAKALAEDADILILDEPTSALSKTEVEILFRVIRELTRQGVSIIYISHRLEELMAIGDVITILRDGKFQAEAKVSDIDVPWIVREMLGSDPVSNFLEPGRTFGAPVLEAEHITCVNTAGSAVVNDVTFNVHAGEIVGIYGLMGAGRTELFECLLGTERNYLGKLWLDSKPVPQRLTTADRIRMGMSLVPEDRKRTGIFPISSVATNLTIASLWRRLQRGFAIARKDEEAVVASTIGNLSIKVSSPEVEIQALSGGNQQKVVIGRSLLTNPKILFLDEPTRGIDVGAKADVFRMMVQLSQQGIAVVFSTSDLKEIMAVSDRILVMSGGKLTADIARDRAEESALVTASAQGF</sequence>
<dbReference type="GO" id="GO:0016887">
    <property type="term" value="F:ATP hydrolysis activity"/>
    <property type="evidence" value="ECO:0007669"/>
    <property type="project" value="InterPro"/>
</dbReference>
<dbReference type="SUPFAM" id="SSF52540">
    <property type="entry name" value="P-loop containing nucleoside triphosphate hydrolases"/>
    <property type="match status" value="2"/>
</dbReference>
<dbReference type="InterPro" id="IPR003439">
    <property type="entry name" value="ABC_transporter-like_ATP-bd"/>
</dbReference>
<evidence type="ECO:0000256" key="3">
    <source>
        <dbReference type="ARBA" id="ARBA00022475"/>
    </source>
</evidence>
<feature type="domain" description="ABC transporter" evidence="10">
    <location>
        <begin position="264"/>
        <end position="508"/>
    </location>
</feature>
<keyword evidence="4" id="KW-0762">Sugar transport</keyword>
<keyword evidence="6" id="KW-0547">Nucleotide-binding</keyword>
<keyword evidence="7 11" id="KW-0067">ATP-binding</keyword>
<evidence type="ECO:0000256" key="9">
    <source>
        <dbReference type="ARBA" id="ARBA00023136"/>
    </source>
</evidence>
<dbReference type="InterPro" id="IPR003593">
    <property type="entry name" value="AAA+_ATPase"/>
</dbReference>
<dbReference type="AlphaFoldDB" id="A0AAD1L675"/>
<dbReference type="InterPro" id="IPR027417">
    <property type="entry name" value="P-loop_NTPase"/>
</dbReference>
<evidence type="ECO:0000256" key="2">
    <source>
        <dbReference type="ARBA" id="ARBA00022448"/>
    </source>
</evidence>
<dbReference type="Proteomes" id="UP001058317">
    <property type="component" value="Chromosome"/>
</dbReference>
<evidence type="ECO:0000256" key="7">
    <source>
        <dbReference type="ARBA" id="ARBA00022840"/>
    </source>
</evidence>
<evidence type="ECO:0000313" key="11">
    <source>
        <dbReference type="EMBL" id="BDN98325.1"/>
    </source>
</evidence>
<dbReference type="PANTHER" id="PTHR43790:SF3">
    <property type="entry name" value="D-ALLOSE IMPORT ATP-BINDING PROTEIN ALSA-RELATED"/>
    <property type="match status" value="1"/>
</dbReference>
<protein>
    <submittedName>
        <fullName evidence="11">Sugar ABC transporter ATP-binding protein</fullName>
    </submittedName>
</protein>
<dbReference type="GO" id="GO:0005886">
    <property type="term" value="C:plasma membrane"/>
    <property type="evidence" value="ECO:0007669"/>
    <property type="project" value="UniProtKB-SubCell"/>
</dbReference>
<organism evidence="11 12">
    <name type="scientific">Citrobacter braakii</name>
    <dbReference type="NCBI Taxonomy" id="57706"/>
    <lineage>
        <taxon>Bacteria</taxon>
        <taxon>Pseudomonadati</taxon>
        <taxon>Pseudomonadota</taxon>
        <taxon>Gammaproteobacteria</taxon>
        <taxon>Enterobacterales</taxon>
        <taxon>Enterobacteriaceae</taxon>
        <taxon>Citrobacter</taxon>
        <taxon>Citrobacter freundii complex</taxon>
    </lineage>
</organism>
<dbReference type="Pfam" id="PF00005">
    <property type="entry name" value="ABC_tran"/>
    <property type="match status" value="2"/>
</dbReference>
<evidence type="ECO:0000256" key="8">
    <source>
        <dbReference type="ARBA" id="ARBA00022967"/>
    </source>
</evidence>
<reference evidence="11" key="1">
    <citation type="submission" date="2022-07" db="EMBL/GenBank/DDBJ databases">
        <title>Complete genome sequence of carbapenem-resistant Citrobacter spp. in Japan.</title>
        <authorList>
            <person name="Maehana S."/>
            <person name="Suzuki M."/>
            <person name="Kitasato H."/>
        </authorList>
    </citation>
    <scope>NUCLEOTIDE SEQUENCE</scope>
    <source>
        <strain evidence="11">KAM621</strain>
    </source>
</reference>
<evidence type="ECO:0000313" key="12">
    <source>
        <dbReference type="Proteomes" id="UP001058317"/>
    </source>
</evidence>
<dbReference type="CDD" id="cd03215">
    <property type="entry name" value="ABC_Carb_Monos_II"/>
    <property type="match status" value="1"/>
</dbReference>
<dbReference type="PROSITE" id="PS50893">
    <property type="entry name" value="ABC_TRANSPORTER_2"/>
    <property type="match status" value="2"/>
</dbReference>
<proteinExistence type="predicted"/>
<dbReference type="Gene3D" id="3.40.50.300">
    <property type="entry name" value="P-loop containing nucleotide triphosphate hydrolases"/>
    <property type="match status" value="2"/>
</dbReference>
<feature type="domain" description="ABC transporter" evidence="10">
    <location>
        <begin position="11"/>
        <end position="247"/>
    </location>
</feature>
<comment type="subcellular location">
    <subcellularLocation>
        <location evidence="1">Cell inner membrane</location>
        <topology evidence="1">Peripheral membrane protein</topology>
    </subcellularLocation>
</comment>
<dbReference type="PANTHER" id="PTHR43790">
    <property type="entry name" value="CARBOHYDRATE TRANSPORT ATP-BINDING PROTEIN MG119-RELATED"/>
    <property type="match status" value="1"/>
</dbReference>
<keyword evidence="3" id="KW-1003">Cell membrane</keyword>
<evidence type="ECO:0000256" key="4">
    <source>
        <dbReference type="ARBA" id="ARBA00022597"/>
    </source>
</evidence>
<name>A0AAD1L675_CITBR</name>
<dbReference type="PROSITE" id="PS00211">
    <property type="entry name" value="ABC_TRANSPORTER_1"/>
    <property type="match status" value="1"/>
</dbReference>
<dbReference type="InterPro" id="IPR050107">
    <property type="entry name" value="ABC_carbohydrate_import_ATPase"/>
</dbReference>
<gene>
    <name evidence="11" type="ORF">KAM621c_34300</name>
</gene>
<dbReference type="InterPro" id="IPR017871">
    <property type="entry name" value="ABC_transporter-like_CS"/>
</dbReference>
<accession>A0AAD1L675</accession>
<evidence type="ECO:0000259" key="10">
    <source>
        <dbReference type="PROSITE" id="PS50893"/>
    </source>
</evidence>
<evidence type="ECO:0000256" key="1">
    <source>
        <dbReference type="ARBA" id="ARBA00004417"/>
    </source>
</evidence>
<evidence type="ECO:0000256" key="6">
    <source>
        <dbReference type="ARBA" id="ARBA00022741"/>
    </source>
</evidence>
<keyword evidence="8" id="KW-1278">Translocase</keyword>
<keyword evidence="5" id="KW-0677">Repeat</keyword>
<keyword evidence="9" id="KW-0472">Membrane</keyword>
<dbReference type="FunFam" id="3.40.50.300:FF:000127">
    <property type="entry name" value="Ribose import ATP-binding protein RbsA"/>
    <property type="match status" value="1"/>
</dbReference>
<keyword evidence="2" id="KW-0813">Transport</keyword>